<evidence type="ECO:0000256" key="1">
    <source>
        <dbReference type="ARBA" id="ARBA00022741"/>
    </source>
</evidence>
<feature type="domain" description="ABC transporter" evidence="3">
    <location>
        <begin position="258"/>
        <end position="503"/>
    </location>
</feature>
<dbReference type="EMBL" id="JBJIAA010000001">
    <property type="protein sequence ID" value="MFL0248928.1"/>
    <property type="molecule type" value="Genomic_DNA"/>
</dbReference>
<dbReference type="PANTHER" id="PTHR43790:SF4">
    <property type="entry name" value="GUANOSINE IMPORT ATP-BINDING PROTEIN NUPO"/>
    <property type="match status" value="1"/>
</dbReference>
<dbReference type="SUPFAM" id="SSF52540">
    <property type="entry name" value="P-loop containing nucleoside triphosphate hydrolases"/>
    <property type="match status" value="2"/>
</dbReference>
<dbReference type="InterPro" id="IPR027417">
    <property type="entry name" value="P-loop_NTPase"/>
</dbReference>
<evidence type="ECO:0000259" key="3">
    <source>
        <dbReference type="PROSITE" id="PS50893"/>
    </source>
</evidence>
<keyword evidence="1" id="KW-0547">Nucleotide-binding</keyword>
<evidence type="ECO:0000313" key="5">
    <source>
        <dbReference type="Proteomes" id="UP001623592"/>
    </source>
</evidence>
<dbReference type="GO" id="GO:0005524">
    <property type="term" value="F:ATP binding"/>
    <property type="evidence" value="ECO:0007669"/>
    <property type="project" value="UniProtKB-KW"/>
</dbReference>
<dbReference type="RefSeq" id="WP_406785606.1">
    <property type="nucleotide sequence ID" value="NZ_JBJIAA010000001.1"/>
</dbReference>
<dbReference type="PROSITE" id="PS00211">
    <property type="entry name" value="ABC_TRANSPORTER_1"/>
    <property type="match status" value="1"/>
</dbReference>
<feature type="domain" description="ABC transporter" evidence="3">
    <location>
        <begin position="5"/>
        <end position="241"/>
    </location>
</feature>
<gene>
    <name evidence="4" type="ORF">ACJDT4_00715</name>
</gene>
<dbReference type="SMART" id="SM00382">
    <property type="entry name" value="AAA"/>
    <property type="match status" value="1"/>
</dbReference>
<proteinExistence type="predicted"/>
<dbReference type="PANTHER" id="PTHR43790">
    <property type="entry name" value="CARBOHYDRATE TRANSPORT ATP-BINDING PROTEIN MG119-RELATED"/>
    <property type="match status" value="1"/>
</dbReference>
<dbReference type="InterPro" id="IPR003439">
    <property type="entry name" value="ABC_transporter-like_ATP-bd"/>
</dbReference>
<dbReference type="Proteomes" id="UP001623592">
    <property type="component" value="Unassembled WGS sequence"/>
</dbReference>
<evidence type="ECO:0000313" key="4">
    <source>
        <dbReference type="EMBL" id="MFL0248928.1"/>
    </source>
</evidence>
<dbReference type="CDD" id="cd03216">
    <property type="entry name" value="ABC_Carb_Monos_I"/>
    <property type="match status" value="1"/>
</dbReference>
<sequence length="517" mass="57564">MAEILRMDNVTKIYEDGVVANYKVNFSLNEGEIHALVGENGAGKSTLMKMLFGMKKPTEGGIYLKGKKVEMNSSDDAIELGIGMVHQHFMLVPSLTVAENIVLGKEVKKGIFLDKAKAIEMTEELSKKYNLIVDPKSKVRDISVSQKQKVEILKALYRGAKILILDEPTAVLTPQEIEELFKQLMILKKEGHTIIFISHKLQEIKEICDRLTIMRDGTSVGVYNVDEVSEDDISRLMVGRDVKLDMEKSECKPKEALLKVDNISYVNEFGKLVVNDVSFSVRKGEIVGVAGIEGNGQTEMVEIITGLTKAATGSVYIKNKDIKAMSIKEIRDIGVAHVPEDRMSTGIAPNLSVEENLISDRYKSREFNKGLFLLNYKKIKEVAKKLIDDFIIKTDSEKTKVKGLSGGNIQKVVVAREFSNNANLLIVNQPTRGIDVGAIEFIRKNIIKMRDKGNGILLISADLNEVMSLSDSLIIMNNGEIVGYFSNAKEVTEKELGLYMLGVKKQSEDEIRRAIND</sequence>
<dbReference type="InterPro" id="IPR003593">
    <property type="entry name" value="AAA+_ATPase"/>
</dbReference>
<protein>
    <submittedName>
        <fullName evidence="4">ABC transporter ATP-binding protein</fullName>
    </submittedName>
</protein>
<dbReference type="CDD" id="cd03215">
    <property type="entry name" value="ABC_Carb_Monos_II"/>
    <property type="match status" value="1"/>
</dbReference>
<dbReference type="Gene3D" id="3.40.50.300">
    <property type="entry name" value="P-loop containing nucleotide triphosphate hydrolases"/>
    <property type="match status" value="2"/>
</dbReference>
<organism evidence="4 5">
    <name type="scientific">Clostridium neuense</name>
    <dbReference type="NCBI Taxonomy" id="1728934"/>
    <lineage>
        <taxon>Bacteria</taxon>
        <taxon>Bacillati</taxon>
        <taxon>Bacillota</taxon>
        <taxon>Clostridia</taxon>
        <taxon>Eubacteriales</taxon>
        <taxon>Clostridiaceae</taxon>
        <taxon>Clostridium</taxon>
    </lineage>
</organism>
<dbReference type="Pfam" id="PF00005">
    <property type="entry name" value="ABC_tran"/>
    <property type="match status" value="2"/>
</dbReference>
<comment type="caution">
    <text evidence="4">The sequence shown here is derived from an EMBL/GenBank/DDBJ whole genome shotgun (WGS) entry which is preliminary data.</text>
</comment>
<keyword evidence="2 4" id="KW-0067">ATP-binding</keyword>
<accession>A0ABW8T8S6</accession>
<keyword evidence="5" id="KW-1185">Reference proteome</keyword>
<reference evidence="4 5" key="1">
    <citation type="submission" date="2024-11" db="EMBL/GenBank/DDBJ databases">
        <authorList>
            <person name="Heng Y.C."/>
            <person name="Lim A.C.H."/>
            <person name="Lee J.K.Y."/>
            <person name="Kittelmann S."/>
        </authorList>
    </citation>
    <scope>NUCLEOTIDE SEQUENCE [LARGE SCALE GENOMIC DNA]</scope>
    <source>
        <strain evidence="4 5">WILCCON 0114</strain>
    </source>
</reference>
<name>A0ABW8T8S6_9CLOT</name>
<dbReference type="InterPro" id="IPR050107">
    <property type="entry name" value="ABC_carbohydrate_import_ATPase"/>
</dbReference>
<dbReference type="PROSITE" id="PS50893">
    <property type="entry name" value="ABC_TRANSPORTER_2"/>
    <property type="match status" value="2"/>
</dbReference>
<evidence type="ECO:0000256" key="2">
    <source>
        <dbReference type="ARBA" id="ARBA00022840"/>
    </source>
</evidence>
<dbReference type="InterPro" id="IPR017871">
    <property type="entry name" value="ABC_transporter-like_CS"/>
</dbReference>